<dbReference type="PANTHER" id="PTHR36944:SF3">
    <property type="entry name" value="PROTEIN CBG10961"/>
    <property type="match status" value="1"/>
</dbReference>
<accession>A0A0M3JD19</accession>
<evidence type="ECO:0000313" key="3">
    <source>
        <dbReference type="WBParaSite" id="ASIM_0000550501-mRNA-1"/>
    </source>
</evidence>
<dbReference type="OrthoDB" id="5813806at2759"/>
<keyword evidence="2" id="KW-1185">Reference proteome</keyword>
<sequence>MIRDVFVLNSVLSIDYECNTYMTKSRSLDRTRFRYETSKRSTNTTWMTRSFQMHFQKSYDEDFYEFPLDGSVTSSLKNFTTFCRITKEKVKCWEEQCHLQRQSIPWTTDVHICLFRRKQFEDSLDCLKYVMQFVKSIINHRFSMETNCLITFEKIENSAEKKYLSNLHLSASNIHQYHQLNKQCYFQICQLKCRVCLSTSLFFSKSC</sequence>
<evidence type="ECO:0000313" key="1">
    <source>
        <dbReference type="EMBL" id="VDK25303.1"/>
    </source>
</evidence>
<dbReference type="Proteomes" id="UP000267096">
    <property type="component" value="Unassembled WGS sequence"/>
</dbReference>
<name>A0A0M3JD19_ANISI</name>
<dbReference type="PANTHER" id="PTHR36944">
    <property type="entry name" value="PROTEIN CBG02791-RELATED"/>
    <property type="match status" value="1"/>
</dbReference>
<reference evidence="1 2" key="2">
    <citation type="submission" date="2018-11" db="EMBL/GenBank/DDBJ databases">
        <authorList>
            <consortium name="Pathogen Informatics"/>
        </authorList>
    </citation>
    <scope>NUCLEOTIDE SEQUENCE [LARGE SCALE GENOMIC DNA]</scope>
</reference>
<dbReference type="EMBL" id="UYRR01010241">
    <property type="protein sequence ID" value="VDK25303.1"/>
    <property type="molecule type" value="Genomic_DNA"/>
</dbReference>
<dbReference type="AlphaFoldDB" id="A0A0M3JD19"/>
<organism evidence="3">
    <name type="scientific">Anisakis simplex</name>
    <name type="common">Herring worm</name>
    <dbReference type="NCBI Taxonomy" id="6269"/>
    <lineage>
        <taxon>Eukaryota</taxon>
        <taxon>Metazoa</taxon>
        <taxon>Ecdysozoa</taxon>
        <taxon>Nematoda</taxon>
        <taxon>Chromadorea</taxon>
        <taxon>Rhabditida</taxon>
        <taxon>Spirurina</taxon>
        <taxon>Ascaridomorpha</taxon>
        <taxon>Ascaridoidea</taxon>
        <taxon>Anisakidae</taxon>
        <taxon>Anisakis</taxon>
        <taxon>Anisakis simplex complex</taxon>
    </lineage>
</organism>
<dbReference type="WBParaSite" id="ASIM_0000550501-mRNA-1">
    <property type="protein sequence ID" value="ASIM_0000550501-mRNA-1"/>
    <property type="gene ID" value="ASIM_0000550501"/>
</dbReference>
<proteinExistence type="predicted"/>
<reference evidence="3" key="1">
    <citation type="submission" date="2017-02" db="UniProtKB">
        <authorList>
            <consortium name="WormBaseParasite"/>
        </authorList>
    </citation>
    <scope>IDENTIFICATION</scope>
</reference>
<protein>
    <submittedName>
        <fullName evidence="3">Ras-associating domain-containing protein</fullName>
    </submittedName>
</protein>
<gene>
    <name evidence="1" type="ORF">ASIM_LOCUS5307</name>
</gene>
<evidence type="ECO:0000313" key="2">
    <source>
        <dbReference type="Proteomes" id="UP000267096"/>
    </source>
</evidence>